<organism evidence="2 3">
    <name type="scientific">Nitrososphaera gargensis (strain Ga9.2)</name>
    <dbReference type="NCBI Taxonomy" id="1237085"/>
    <lineage>
        <taxon>Archaea</taxon>
        <taxon>Nitrososphaerota</taxon>
        <taxon>Nitrososphaeria</taxon>
        <taxon>Nitrososphaerales</taxon>
        <taxon>Nitrososphaeraceae</taxon>
        <taxon>Nitrososphaera</taxon>
    </lineage>
</organism>
<dbReference type="AlphaFoldDB" id="K0IMN5"/>
<proteinExistence type="predicted"/>
<evidence type="ECO:0000313" key="3">
    <source>
        <dbReference type="Proteomes" id="UP000008037"/>
    </source>
</evidence>
<dbReference type="InParanoid" id="K0IMN5"/>
<dbReference type="Proteomes" id="UP000008037">
    <property type="component" value="Chromosome"/>
</dbReference>
<dbReference type="HOGENOM" id="CLU_067489_0_0_2"/>
<feature type="transmembrane region" description="Helical" evidence="1">
    <location>
        <begin position="331"/>
        <end position="352"/>
    </location>
</feature>
<protein>
    <submittedName>
        <fullName evidence="2">Uncharacterized protein</fullName>
    </submittedName>
</protein>
<name>K0IMN5_NITGG</name>
<reference evidence="2 3" key="1">
    <citation type="journal article" date="2012" name="Environ. Microbiol.">
        <title>The genome of the ammonia-oxidizing Candidatus Nitrososphaera gargensis: insights into metabolic versatility and environmental adaptations.</title>
        <authorList>
            <person name="Spang A."/>
            <person name="Poehlein A."/>
            <person name="Offre P."/>
            <person name="Zumbragel S."/>
            <person name="Haider S."/>
            <person name="Rychlik N."/>
            <person name="Nowka B."/>
            <person name="Schmeisser C."/>
            <person name="Lebedeva E.V."/>
            <person name="Rattei T."/>
            <person name="Bohm C."/>
            <person name="Schmid M."/>
            <person name="Galushko A."/>
            <person name="Hatzenpichler R."/>
            <person name="Weinmaier T."/>
            <person name="Daniel R."/>
            <person name="Schleper C."/>
            <person name="Spieck E."/>
            <person name="Streit W."/>
            <person name="Wagner M."/>
        </authorList>
    </citation>
    <scope>NUCLEOTIDE SEQUENCE [LARGE SCALE GENOMIC DNA]</scope>
    <source>
        <strain evidence="3">Ga9.2</strain>
    </source>
</reference>
<keyword evidence="1" id="KW-0812">Transmembrane</keyword>
<sequence>MYTIRVKSNNIPAAVISSAVAALLIVGLANQAYAAQINASLIPEFDRAAGSFIGVKFVQMRYEPGSAVADLFNGRTERIEFSIPGTNSSGIDRLIAAANQALLRVQSPVQIVSANLTYSGAIRGEADRLMLTYSVEFIPTFSGFKLDRNATDNIPIDINWRGFVIDGPVLVDSPEHGTVNVNQPIGLLSLAFPEFAEGLAGSSEEARQIMEEPILDFSEVGAMSMERWHWLFDPTWSQASTGGILSGEGIGRAKVMSVYSLGECSIREGCPPPKESDTTVSIDGTPVQVHISTPQPNSQIEIAGFTSIEKAGGQEIIRVEMDNPSLSLPPFTMQVLMVLAGMMGAIAFFVLFKSRK</sequence>
<dbReference type="BioCyc" id="CNIT1237085:G1324-3525-MONOMER"/>
<evidence type="ECO:0000256" key="1">
    <source>
        <dbReference type="SAM" id="Phobius"/>
    </source>
</evidence>
<keyword evidence="3" id="KW-1185">Reference proteome</keyword>
<gene>
    <name evidence="2" type="ordered locus">Ngar_c35240</name>
</gene>
<keyword evidence="1" id="KW-0472">Membrane</keyword>
<dbReference type="EMBL" id="CP002408">
    <property type="protein sequence ID" value="AFU60437.1"/>
    <property type="molecule type" value="Genomic_DNA"/>
</dbReference>
<accession>K0IMN5</accession>
<evidence type="ECO:0000313" key="2">
    <source>
        <dbReference type="EMBL" id="AFU60437.1"/>
    </source>
</evidence>
<dbReference type="KEGG" id="nga:Ngar_c35240"/>
<keyword evidence="1" id="KW-1133">Transmembrane helix</keyword>